<accession>A0A6H5I8G5</accession>
<dbReference type="AlphaFoldDB" id="A0A6H5I8G5"/>
<dbReference type="SUPFAM" id="SSF53187">
    <property type="entry name" value="Zn-dependent exopeptidases"/>
    <property type="match status" value="1"/>
</dbReference>
<proteinExistence type="predicted"/>
<reference evidence="2 3" key="1">
    <citation type="submission" date="2020-02" db="EMBL/GenBank/DDBJ databases">
        <authorList>
            <person name="Ferguson B K."/>
        </authorList>
    </citation>
    <scope>NUCLEOTIDE SEQUENCE [LARGE SCALE GENOMIC DNA]</scope>
</reference>
<evidence type="ECO:0000313" key="3">
    <source>
        <dbReference type="Proteomes" id="UP000479190"/>
    </source>
</evidence>
<keyword evidence="1" id="KW-1133">Transmembrane helix</keyword>
<organism evidence="2 3">
    <name type="scientific">Trichogramma brassicae</name>
    <dbReference type="NCBI Taxonomy" id="86971"/>
    <lineage>
        <taxon>Eukaryota</taxon>
        <taxon>Metazoa</taxon>
        <taxon>Ecdysozoa</taxon>
        <taxon>Arthropoda</taxon>
        <taxon>Hexapoda</taxon>
        <taxon>Insecta</taxon>
        <taxon>Pterygota</taxon>
        <taxon>Neoptera</taxon>
        <taxon>Endopterygota</taxon>
        <taxon>Hymenoptera</taxon>
        <taxon>Apocrita</taxon>
        <taxon>Proctotrupomorpha</taxon>
        <taxon>Chalcidoidea</taxon>
        <taxon>Trichogrammatidae</taxon>
        <taxon>Trichogramma</taxon>
    </lineage>
</organism>
<sequence>MQAAGSAWERLHVATTSSNDIREADKLIKKKLCCYFIVVVSVMAACGGFLLYHVIQKFNAKSTRAADLLDRQNNAKYANRTIRNDFVHNLDAMTGNIEYRDAPGPADRWEQGIDRTGYIFSDLEVFKLRVNETFDRMTASICGYPEKDRLIVISASGHGRDIAINIAKAMNRLHKKGWRPKRTWVFCLFYGSKDRCAEAFREDSKHKIVGYLAIHGDMHGTRSAGVLRDQIHVLGSGMQQSTVVNAINETESFYVGTYGPEVRADIVTDSLPRLDIGIPHVLLKHSRGTSAKSTEDMLRDQKILTRIVALAMWSLSESLFFRWDPHTFNDTMHQALEIVPKGARQEKDALKNTITKLTDSVIDFNYHLDKQVDKLNLKRSQRLCHNIIVRNYGDGKFQDSRRIRGIGGARSKQGIHFLEKIAGSAVFGLHGNELRRRWTISHPLGMTGVRVGYIYIS</sequence>
<keyword evidence="1" id="KW-0812">Transmembrane</keyword>
<name>A0A6H5I8G5_9HYME</name>
<feature type="transmembrane region" description="Helical" evidence="1">
    <location>
        <begin position="32"/>
        <end position="55"/>
    </location>
</feature>
<dbReference type="OrthoDB" id="5841748at2759"/>
<evidence type="ECO:0000313" key="2">
    <source>
        <dbReference type="EMBL" id="CAB0031963.1"/>
    </source>
</evidence>
<evidence type="ECO:0000256" key="1">
    <source>
        <dbReference type="SAM" id="Phobius"/>
    </source>
</evidence>
<gene>
    <name evidence="2" type="ORF">TBRA_LOCUS3917</name>
</gene>
<protein>
    <submittedName>
        <fullName evidence="2">Uncharacterized protein</fullName>
    </submittedName>
</protein>
<dbReference type="Proteomes" id="UP000479190">
    <property type="component" value="Unassembled WGS sequence"/>
</dbReference>
<dbReference type="Gene3D" id="3.40.630.10">
    <property type="entry name" value="Zn peptidases"/>
    <property type="match status" value="1"/>
</dbReference>
<dbReference type="EMBL" id="CADCXV010000661">
    <property type="protein sequence ID" value="CAB0031963.1"/>
    <property type="molecule type" value="Genomic_DNA"/>
</dbReference>
<keyword evidence="3" id="KW-1185">Reference proteome</keyword>
<keyword evidence="1" id="KW-0472">Membrane</keyword>